<evidence type="ECO:0000313" key="4">
    <source>
        <dbReference type="Proteomes" id="UP000018208"/>
    </source>
</evidence>
<dbReference type="EMBL" id="KI546083">
    <property type="protein sequence ID" value="EST46206.1"/>
    <property type="molecule type" value="Genomic_DNA"/>
</dbReference>
<dbReference type="AlphaFoldDB" id="V6LR93"/>
<keyword evidence="4" id="KW-1185">Reference proteome</keyword>
<evidence type="ECO:0000313" key="2">
    <source>
        <dbReference type="EMBL" id="KAH0569285.1"/>
    </source>
</evidence>
<dbReference type="VEuPathDB" id="GiardiaDB:SS50377_28843"/>
<accession>V6LR93</accession>
<dbReference type="EMBL" id="AUWU02000036">
    <property type="protein sequence ID" value="KAH0569285.1"/>
    <property type="molecule type" value="Genomic_DNA"/>
</dbReference>
<organism evidence="1">
    <name type="scientific">Spironucleus salmonicida</name>
    <dbReference type="NCBI Taxonomy" id="348837"/>
    <lineage>
        <taxon>Eukaryota</taxon>
        <taxon>Metamonada</taxon>
        <taxon>Diplomonadida</taxon>
        <taxon>Hexamitidae</taxon>
        <taxon>Hexamitinae</taxon>
        <taxon>Spironucleus</taxon>
    </lineage>
</organism>
<evidence type="ECO:0000313" key="3">
    <source>
        <dbReference type="EMBL" id="KAH0573534.1"/>
    </source>
</evidence>
<reference evidence="1 2" key="1">
    <citation type="journal article" date="2014" name="PLoS Genet.">
        <title>The Genome of Spironucleus salmonicida Highlights a Fish Pathogen Adapted to Fluctuating Environments.</title>
        <authorList>
            <person name="Xu F."/>
            <person name="Jerlstrom-Hultqvist J."/>
            <person name="Einarsson E."/>
            <person name="Astvaldsson A."/>
            <person name="Svard S.G."/>
            <person name="Andersson J.O."/>
        </authorList>
    </citation>
    <scope>NUCLEOTIDE SEQUENCE</scope>
    <source>
        <strain evidence="2">ATCC 50377</strain>
    </source>
</reference>
<protein>
    <submittedName>
        <fullName evidence="1">Uncharacterized protein</fullName>
    </submittedName>
</protein>
<dbReference type="EMBL" id="AUWU02000004">
    <property type="protein sequence ID" value="KAH0573534.1"/>
    <property type="molecule type" value="Genomic_DNA"/>
</dbReference>
<proteinExistence type="predicted"/>
<evidence type="ECO:0000313" key="1">
    <source>
        <dbReference type="EMBL" id="EST46206.1"/>
    </source>
</evidence>
<sequence length="249" mass="28038">MSSLESLLNTLNTAPPKKQEMKQFFITGNNPTTVQQFTSRLSRSACPLPHDFSLNFVSGTVECLVFGQSESFAQQARKLIQSNQTGIIILDLSNLSSIEFSKQWVQASQKLEIQLWILVTGKYADQRQNQICETLLRALACSIRAGYGKFEIQQTNEVVQAILTSQNWSSNKSLALLPGQDQPNDILQNSRNAEDILEKMTSIYESEIKVKQKGVKNVNIQTIDEYLKYVDTIGKCGEDIELIINQIKQ</sequence>
<dbReference type="Proteomes" id="UP000018208">
    <property type="component" value="Unassembled WGS sequence"/>
</dbReference>
<reference evidence="2" key="2">
    <citation type="submission" date="2020-12" db="EMBL/GenBank/DDBJ databases">
        <title>New Spironucleus salmonicida genome in near-complete chromosomes.</title>
        <authorList>
            <person name="Xu F."/>
            <person name="Kurt Z."/>
            <person name="Jimenez-Gonzalez A."/>
            <person name="Astvaldsson A."/>
            <person name="Andersson J.O."/>
            <person name="Svard S.G."/>
        </authorList>
    </citation>
    <scope>NUCLEOTIDE SEQUENCE</scope>
    <source>
        <strain evidence="2">ATCC 50377</strain>
    </source>
</reference>
<dbReference type="VEuPathDB" id="GiardiaDB:SS50377_23468"/>
<name>V6LR93_9EUKA</name>
<gene>
    <name evidence="1" type="ORF">SS50377_13801</name>
    <name evidence="3" type="ORF">SS50377_23468</name>
    <name evidence="2" type="ORF">SS50377_28843</name>
</gene>